<dbReference type="EMBL" id="BQNB010008675">
    <property type="protein sequence ID" value="GJS52722.1"/>
    <property type="molecule type" value="Genomic_DNA"/>
</dbReference>
<comment type="caution">
    <text evidence="1">The sequence shown here is derived from an EMBL/GenBank/DDBJ whole genome shotgun (WGS) entry which is preliminary data.</text>
</comment>
<dbReference type="Proteomes" id="UP001151760">
    <property type="component" value="Unassembled WGS sequence"/>
</dbReference>
<name>A0ABQ4WIN9_9ASTR</name>
<gene>
    <name evidence="1" type="ORF">Tco_0626084</name>
</gene>
<evidence type="ECO:0000313" key="2">
    <source>
        <dbReference type="Proteomes" id="UP001151760"/>
    </source>
</evidence>
<reference evidence="1" key="2">
    <citation type="submission" date="2022-01" db="EMBL/GenBank/DDBJ databases">
        <authorList>
            <person name="Yamashiro T."/>
            <person name="Shiraishi A."/>
            <person name="Satake H."/>
            <person name="Nakayama K."/>
        </authorList>
    </citation>
    <scope>NUCLEOTIDE SEQUENCE</scope>
</reference>
<organism evidence="1 2">
    <name type="scientific">Tanacetum coccineum</name>
    <dbReference type="NCBI Taxonomy" id="301880"/>
    <lineage>
        <taxon>Eukaryota</taxon>
        <taxon>Viridiplantae</taxon>
        <taxon>Streptophyta</taxon>
        <taxon>Embryophyta</taxon>
        <taxon>Tracheophyta</taxon>
        <taxon>Spermatophyta</taxon>
        <taxon>Magnoliopsida</taxon>
        <taxon>eudicotyledons</taxon>
        <taxon>Gunneridae</taxon>
        <taxon>Pentapetalae</taxon>
        <taxon>asterids</taxon>
        <taxon>campanulids</taxon>
        <taxon>Asterales</taxon>
        <taxon>Asteraceae</taxon>
        <taxon>Asteroideae</taxon>
        <taxon>Anthemideae</taxon>
        <taxon>Anthemidinae</taxon>
        <taxon>Tanacetum</taxon>
    </lineage>
</organism>
<protein>
    <submittedName>
        <fullName evidence="1">Uncharacterized protein</fullName>
    </submittedName>
</protein>
<accession>A0ABQ4WIN9</accession>
<proteinExistence type="predicted"/>
<sequence>MSVYVFVEADNFKKLLELFEDSARKFKSKALSLDQRSLSQWVLKRKATASDIEAADFDADGIVVVVEFFVCKLKEMWKISQDDITPIMDEFENFYFVPWMAYDWAKFLNAMSYTLSSSGSSSFFPHTKRPGTLLHDIIDEIAKTIAIVYGLHTPDSEGC</sequence>
<keyword evidence="2" id="KW-1185">Reference proteome</keyword>
<evidence type="ECO:0000313" key="1">
    <source>
        <dbReference type="EMBL" id="GJS52722.1"/>
    </source>
</evidence>
<reference evidence="1" key="1">
    <citation type="journal article" date="2022" name="Int. J. Mol. Sci.">
        <title>Draft Genome of Tanacetum Coccineum: Genomic Comparison of Closely Related Tanacetum-Family Plants.</title>
        <authorList>
            <person name="Yamashiro T."/>
            <person name="Shiraishi A."/>
            <person name="Nakayama K."/>
            <person name="Satake H."/>
        </authorList>
    </citation>
    <scope>NUCLEOTIDE SEQUENCE</scope>
</reference>